<reference evidence="1" key="1">
    <citation type="submission" date="2021-08" db="EMBL/GenBank/DDBJ databases">
        <title>The first chromosome-level gecko genome reveals the dynamic sex chromosomes of Neotropical dwarf geckos (Sphaerodactylidae: Sphaerodactylus).</title>
        <authorList>
            <person name="Pinto B.J."/>
            <person name="Keating S.E."/>
            <person name="Gamble T."/>
        </authorList>
    </citation>
    <scope>NUCLEOTIDE SEQUENCE</scope>
    <source>
        <strain evidence="1">TG3544</strain>
    </source>
</reference>
<protein>
    <submittedName>
        <fullName evidence="1">Short transient receptor putative channel 5</fullName>
    </submittedName>
</protein>
<dbReference type="EMBL" id="CM037626">
    <property type="protein sequence ID" value="KAH8011585.1"/>
    <property type="molecule type" value="Genomic_DNA"/>
</dbReference>
<evidence type="ECO:0000313" key="1">
    <source>
        <dbReference type="EMBL" id="KAH8011585.1"/>
    </source>
</evidence>
<sequence>MMDTQFSEFTPDITPIMLAAHTNNYEIIKLLVQRRVTIPRPHQIRCNCVECVSSSEVDSLRHSRSRLNIYKALASPSLIALSSEDPILTAFRLGWELKELSKVENEFKAEYEELSQQCKRFAKDLLDQARSSRELEIILNHRDDQSEELDPQKCHDLAKLKVAIKYHQKESWEKWERKGHP</sequence>
<keyword evidence="2" id="KW-1185">Reference proteome</keyword>
<dbReference type="Proteomes" id="UP000827872">
    <property type="component" value="Linkage Group LG13"/>
</dbReference>
<gene>
    <name evidence="1" type="primary">TRPC5_2</name>
    <name evidence="1" type="ORF">K3G42_002433</name>
</gene>
<keyword evidence="1" id="KW-0675">Receptor</keyword>
<comment type="caution">
    <text evidence="1">The sequence shown here is derived from an EMBL/GenBank/DDBJ whole genome shotgun (WGS) entry which is preliminary data.</text>
</comment>
<evidence type="ECO:0000313" key="2">
    <source>
        <dbReference type="Proteomes" id="UP000827872"/>
    </source>
</evidence>
<name>A0ACB8FX73_9SAUR</name>
<proteinExistence type="predicted"/>
<organism evidence="1 2">
    <name type="scientific">Sphaerodactylus townsendi</name>
    <dbReference type="NCBI Taxonomy" id="933632"/>
    <lineage>
        <taxon>Eukaryota</taxon>
        <taxon>Metazoa</taxon>
        <taxon>Chordata</taxon>
        <taxon>Craniata</taxon>
        <taxon>Vertebrata</taxon>
        <taxon>Euteleostomi</taxon>
        <taxon>Lepidosauria</taxon>
        <taxon>Squamata</taxon>
        <taxon>Bifurcata</taxon>
        <taxon>Gekkota</taxon>
        <taxon>Sphaerodactylidae</taxon>
        <taxon>Sphaerodactylus</taxon>
    </lineage>
</organism>
<accession>A0ACB8FX73</accession>